<organism evidence="1 2">
    <name type="scientific">Immersiella caudata</name>
    <dbReference type="NCBI Taxonomy" id="314043"/>
    <lineage>
        <taxon>Eukaryota</taxon>
        <taxon>Fungi</taxon>
        <taxon>Dikarya</taxon>
        <taxon>Ascomycota</taxon>
        <taxon>Pezizomycotina</taxon>
        <taxon>Sordariomycetes</taxon>
        <taxon>Sordariomycetidae</taxon>
        <taxon>Sordariales</taxon>
        <taxon>Lasiosphaeriaceae</taxon>
        <taxon>Immersiella</taxon>
    </lineage>
</organism>
<sequence>MAATMTPLCFLSFPPEIRNMIYRLLFICRLRIIPADRYKLGSQLLCPKRQVHNEGMSILYGDNTFQFDVENTWGPHGSAWVFYDEGLDQYGKFGGRTALPYLRRFQIHVRYTKDHRLEIIREHVRDVVKEIQALSLPSIDYLGLECDYGCYNEDDSIHWDDR</sequence>
<accession>A0AA39WZL3</accession>
<protein>
    <submittedName>
        <fullName evidence="1">Uncharacterized protein</fullName>
    </submittedName>
</protein>
<proteinExistence type="predicted"/>
<evidence type="ECO:0000313" key="1">
    <source>
        <dbReference type="EMBL" id="KAK0624135.1"/>
    </source>
</evidence>
<reference evidence="1" key="1">
    <citation type="submission" date="2023-06" db="EMBL/GenBank/DDBJ databases">
        <title>Genome-scale phylogeny and comparative genomics of the fungal order Sordariales.</title>
        <authorList>
            <consortium name="Lawrence Berkeley National Laboratory"/>
            <person name="Hensen N."/>
            <person name="Bonometti L."/>
            <person name="Westerberg I."/>
            <person name="Brannstrom I.O."/>
            <person name="Guillou S."/>
            <person name="Cros-Aarteil S."/>
            <person name="Calhoun S."/>
            <person name="Haridas S."/>
            <person name="Kuo A."/>
            <person name="Mondo S."/>
            <person name="Pangilinan J."/>
            <person name="Riley R."/>
            <person name="Labutti K."/>
            <person name="Andreopoulos B."/>
            <person name="Lipzen A."/>
            <person name="Chen C."/>
            <person name="Yanf M."/>
            <person name="Daum C."/>
            <person name="Ng V."/>
            <person name="Clum A."/>
            <person name="Steindorff A."/>
            <person name="Ohm R."/>
            <person name="Martin F."/>
            <person name="Silar P."/>
            <person name="Natvig D."/>
            <person name="Lalanne C."/>
            <person name="Gautier V."/>
            <person name="Ament-Velasquez S.L."/>
            <person name="Kruys A."/>
            <person name="Hutchinson M.I."/>
            <person name="Powell A.J."/>
            <person name="Barry K."/>
            <person name="Miller A.N."/>
            <person name="Grigoriev I.V."/>
            <person name="Debuchy R."/>
            <person name="Gladieux P."/>
            <person name="Thoren M.H."/>
            <person name="Johannesson H."/>
        </authorList>
    </citation>
    <scope>NUCLEOTIDE SEQUENCE</scope>
    <source>
        <strain evidence="1">CBS 606.72</strain>
    </source>
</reference>
<name>A0AA39WZL3_9PEZI</name>
<dbReference type="Proteomes" id="UP001175000">
    <property type="component" value="Unassembled WGS sequence"/>
</dbReference>
<dbReference type="AlphaFoldDB" id="A0AA39WZL3"/>
<evidence type="ECO:0000313" key="2">
    <source>
        <dbReference type="Proteomes" id="UP001175000"/>
    </source>
</evidence>
<keyword evidence="2" id="KW-1185">Reference proteome</keyword>
<dbReference type="EMBL" id="JAULSU010000003">
    <property type="protein sequence ID" value="KAK0624135.1"/>
    <property type="molecule type" value="Genomic_DNA"/>
</dbReference>
<gene>
    <name evidence="1" type="ORF">B0T14DRAFT_583360</name>
</gene>
<comment type="caution">
    <text evidence="1">The sequence shown here is derived from an EMBL/GenBank/DDBJ whole genome shotgun (WGS) entry which is preliminary data.</text>
</comment>